<accession>A0A7C3VQ24</accession>
<evidence type="ECO:0000259" key="3">
    <source>
        <dbReference type="Pfam" id="PF11741"/>
    </source>
</evidence>
<dbReference type="AlphaFoldDB" id="A0A7C3VQ24"/>
<evidence type="ECO:0000313" key="4">
    <source>
        <dbReference type="EMBL" id="HGF99314.1"/>
    </source>
</evidence>
<feature type="chain" id="PRO_5027936056" evidence="2">
    <location>
        <begin position="29"/>
        <end position="465"/>
    </location>
</feature>
<proteinExistence type="predicted"/>
<reference evidence="4" key="1">
    <citation type="journal article" date="2020" name="mSystems">
        <title>Genome- and Community-Level Interaction Insights into Carbon Utilization and Element Cycling Functions of Hydrothermarchaeota in Hydrothermal Sediment.</title>
        <authorList>
            <person name="Zhou Z."/>
            <person name="Liu Y."/>
            <person name="Xu W."/>
            <person name="Pan J."/>
            <person name="Luo Z.H."/>
            <person name="Li M."/>
        </authorList>
    </citation>
    <scope>NUCLEOTIDE SEQUENCE [LARGE SCALE GENOMIC DNA]</scope>
    <source>
        <strain evidence="4">SpSt-374</strain>
    </source>
</reference>
<dbReference type="Pfam" id="PF11741">
    <property type="entry name" value="AMIN"/>
    <property type="match status" value="1"/>
</dbReference>
<evidence type="ECO:0000256" key="1">
    <source>
        <dbReference type="SAM" id="MobiDB-lite"/>
    </source>
</evidence>
<comment type="caution">
    <text evidence="4">The sequence shown here is derived from an EMBL/GenBank/DDBJ whole genome shotgun (WGS) entry which is preliminary data.</text>
</comment>
<organism evidence="4">
    <name type="scientific">Planktothricoides sp. SpSt-374</name>
    <dbReference type="NCBI Taxonomy" id="2282167"/>
    <lineage>
        <taxon>Bacteria</taxon>
        <taxon>Bacillati</taxon>
        <taxon>Cyanobacteriota</taxon>
        <taxon>Cyanophyceae</taxon>
        <taxon>Oscillatoriophycideae</taxon>
        <taxon>Oscillatoriales</taxon>
        <taxon>Oscillatoriaceae</taxon>
        <taxon>Planktothricoides</taxon>
    </lineage>
</organism>
<feature type="signal peptide" evidence="2">
    <location>
        <begin position="1"/>
        <end position="28"/>
    </location>
</feature>
<name>A0A7C3VQ24_9CYAN</name>
<sequence length="465" mass="49248">MLTPNFRNLLGMSVLACALVAPAPMARAQTPELRRWEYDPYTNELQVTVPPGVTPQYFVLANPTRVVLDVSNSDIGLNPIEQNYTGMVRQIRIAQFELGTTRFVMELSPGVTLEPSQLELKPVGQGNRWVLRPSIDLAKTLPAAENTITSQDLSRSRLPSLEILPPVGLPRQPAPPIGNSDLELPVEVTPPPQQMPAVTVPGLDQLPPPASEGDEGAVLPESPGEPIATAPEPVDVITTVSEHNNAVTVTVPPPDTSGVEMMAVVTEPEPVAVTTPEPVAVTTPEPVAVTTPEPVAVTPVEPVAVTKPNPQVEMMTAAIAPKPEPNITPNQDVALAAGSFVILSYPASAPLTVVADAARKEVLQVQVDVYDRAGNLLIPVGTPALGTFTKDGNQMRFVLQAVIVNGRTLPVTAISEPIGHSSGSTQVSSSRLNGNQEGTPLVDGNAITIQPGEVLPVRLTQDWQL</sequence>
<feature type="region of interest" description="Disordered" evidence="1">
    <location>
        <begin position="415"/>
        <end position="435"/>
    </location>
</feature>
<protein>
    <submittedName>
        <fullName evidence="4">AMIN domain-containing protein</fullName>
    </submittedName>
</protein>
<evidence type="ECO:0000256" key="2">
    <source>
        <dbReference type="SAM" id="SignalP"/>
    </source>
</evidence>
<feature type="compositionally biased region" description="Low complexity" evidence="1">
    <location>
        <begin position="421"/>
        <end position="430"/>
    </location>
</feature>
<dbReference type="EMBL" id="DSPX01000010">
    <property type="protein sequence ID" value="HGF99314.1"/>
    <property type="molecule type" value="Genomic_DNA"/>
</dbReference>
<gene>
    <name evidence="4" type="ORF">ENR15_01205</name>
</gene>
<dbReference type="Gene3D" id="2.60.40.3500">
    <property type="match status" value="1"/>
</dbReference>
<keyword evidence="2" id="KW-0732">Signal</keyword>
<dbReference type="InterPro" id="IPR021731">
    <property type="entry name" value="AMIN_dom"/>
</dbReference>
<feature type="domain" description="AMIN" evidence="3">
    <location>
        <begin position="34"/>
        <end position="132"/>
    </location>
</feature>